<dbReference type="PANTHER" id="PTHR37984">
    <property type="entry name" value="PROTEIN CBG26694"/>
    <property type="match status" value="1"/>
</dbReference>
<dbReference type="InterPro" id="IPR043502">
    <property type="entry name" value="DNA/RNA_pol_sf"/>
</dbReference>
<keyword evidence="1" id="KW-0645">Protease</keyword>
<dbReference type="InterPro" id="IPR056924">
    <property type="entry name" value="SH3_Tf2-1"/>
</dbReference>
<keyword evidence="2" id="KW-0808">Transferase</keyword>
<keyword evidence="6" id="KW-0064">Aspartyl protease</keyword>
<sequence>MRAENEKRNIRRKDPEERKPRPRAGKERATYQEDDIPALRQSWHDEFEDLLQGVPEDMPSFHMVNHEIPLIDAEKKYRYHLPRCPNSLKAEFNEKVEKYTCAGWWSLAAASQAAPMLCLPKKDRHLRTVVDCRQRNENTVKDVTPMPDQDSIREDVARAKYRSKIDLSDAYEQVRIVPEDIWKTTFATIRGTFTSAVMQQGDCNAPATFQCLMTSIFQDVIGVFMHVYIDDIFVFSDSIEEHQDHLRVIFERLWDETLYLKWKKCELYTKRVDCLGYIIDDDGLHADEDKLLRIIEWRTPRSYHDIQRFVGLVQYLSSFLPDVTAYTGPLLAMTQNGNAFNWRPIHQRCFEMIKGICSKTPILRPIDPRKDEPIWVICDASKSGKFTAAQHNYRVHELETLAILEALLKWEDKLIGYRIHVITDHKALEFFKTQANLTGRQMRWTDYLSRFDFDITYIKGENNKVADCLSRYYENDTSEEHHEAQAYVRADARIDPNGEDMPADRFAEVKGNVIEIQLMQEESRRRSRRLQEKLELRDIEAREMADAEETEVSSEDGSTRDLEMTIEDMLGSGPGMDNELMVDDGFLDSIRNGYADDPLFKLVRDEPDHYKQFETKDGLIWTKSRNDQRVVCIPRTKHGEQSLPGIILDQAHRSLGHYGFQRTSEYVRRWYWWPRMVTDAREFCKTCGECQQCKGDTKKPNGKLHTLPIPTKPWDSIGMDFVGPFPEVKSDDGRKFNYLWVIICRMTSMVHLVLTHTTMTAKQLSGIYMREIARLHGLPSSIVSDRDSKFTSKWWRELHRILGARLLMSTSFHPQTDGLTERTNRSVGQIFQSGLRPDQKDWYGKIDTTEFAINASISNTTRYAPFELNNGYMPSMLWEIRSEGGLAPRVKRFAETALCNLADAHDAIIESRVFQTFHANRKRGEEPLISAGALVYLSTKNLNLPKGRARKLCPKFVGPYRVTKAFPESSNYELELPAALVARRIHPRFHVSLLRPYFPNNDMLFPNRAQPEPYDFGAPDTAEWFVDEIVAHRWKDPRNIEFHVRWSLGDTIWEPFENCKDLAALDRYIEVMGVKGPRQLPRKPAASTGTARAGNKRSRKIFSRATILGSSSPLTPTMLDFTQLVTYLIAASVAVIATGDDPGSGQHWPSTPFWFNGAGAPPPNENLGQPNGMFPFGHYQNNPGMNAPNAYPYGQFGHPQAYGFMQAPPPMFYGGFPPNNQPVPSDSTTAPPSNGEDIDMTPSMASNADSVERSAPVNAVAGPSRARTRSIPRDREPAVRAPRWRSSSPRRARTHREADARSDDSERRREGKGKQKATDREMEAR</sequence>
<evidence type="ECO:0000259" key="18">
    <source>
        <dbReference type="PROSITE" id="PS50994"/>
    </source>
</evidence>
<evidence type="ECO:0000256" key="8">
    <source>
        <dbReference type="ARBA" id="ARBA00022801"/>
    </source>
</evidence>
<keyword evidence="7" id="KW-0255">Endonuclease</keyword>
<gene>
    <name evidence="19" type="ORF">ARMOST_03110</name>
</gene>
<evidence type="ECO:0000256" key="7">
    <source>
        <dbReference type="ARBA" id="ARBA00022759"/>
    </source>
</evidence>
<dbReference type="InterPro" id="IPR001584">
    <property type="entry name" value="Integrase_cat-core"/>
</dbReference>
<keyword evidence="10" id="KW-0694">RNA-binding</keyword>
<dbReference type="OrthoDB" id="3158924at2759"/>
<dbReference type="GO" id="GO:0004190">
    <property type="term" value="F:aspartic-type endopeptidase activity"/>
    <property type="evidence" value="ECO:0007669"/>
    <property type="project" value="UniProtKB-KW"/>
</dbReference>
<dbReference type="EMBL" id="FUEG01000002">
    <property type="protein sequence ID" value="SJK99799.1"/>
    <property type="molecule type" value="Genomic_DNA"/>
</dbReference>
<dbReference type="InterPro" id="IPR016197">
    <property type="entry name" value="Chromo-like_dom_sf"/>
</dbReference>
<evidence type="ECO:0000256" key="10">
    <source>
        <dbReference type="ARBA" id="ARBA00022884"/>
    </source>
</evidence>
<accession>A0A284QTM8</accession>
<dbReference type="GO" id="GO:0003887">
    <property type="term" value="F:DNA-directed DNA polymerase activity"/>
    <property type="evidence" value="ECO:0007669"/>
    <property type="project" value="UniProtKB-KW"/>
</dbReference>
<dbReference type="GO" id="GO:0006508">
    <property type="term" value="P:proteolysis"/>
    <property type="evidence" value="ECO:0007669"/>
    <property type="project" value="UniProtKB-KW"/>
</dbReference>
<dbReference type="InterPro" id="IPR041373">
    <property type="entry name" value="RT_RNaseH"/>
</dbReference>
<feature type="region of interest" description="Disordered" evidence="16">
    <location>
        <begin position="1"/>
        <end position="34"/>
    </location>
</feature>
<dbReference type="PROSITE" id="PS50994">
    <property type="entry name" value="INTEGRASE"/>
    <property type="match status" value="1"/>
</dbReference>
<dbReference type="Pfam" id="PF17917">
    <property type="entry name" value="RT_RNaseH"/>
    <property type="match status" value="1"/>
</dbReference>
<evidence type="ECO:0000256" key="4">
    <source>
        <dbReference type="ARBA" id="ARBA00022722"/>
    </source>
</evidence>
<evidence type="ECO:0000256" key="11">
    <source>
        <dbReference type="ARBA" id="ARBA00022908"/>
    </source>
</evidence>
<dbReference type="GO" id="GO:0003964">
    <property type="term" value="F:RNA-directed DNA polymerase activity"/>
    <property type="evidence" value="ECO:0007669"/>
    <property type="project" value="UniProtKB-KW"/>
</dbReference>
<evidence type="ECO:0000256" key="6">
    <source>
        <dbReference type="ARBA" id="ARBA00022750"/>
    </source>
</evidence>
<evidence type="ECO:0000256" key="13">
    <source>
        <dbReference type="ARBA" id="ARBA00022932"/>
    </source>
</evidence>
<reference evidence="20" key="1">
    <citation type="journal article" date="2017" name="Nat. Ecol. Evol.">
        <title>Genome expansion and lineage-specific genetic innovations in the forest pathogenic fungi Armillaria.</title>
        <authorList>
            <person name="Sipos G."/>
            <person name="Prasanna A.N."/>
            <person name="Walter M.C."/>
            <person name="O'Connor E."/>
            <person name="Balint B."/>
            <person name="Krizsan K."/>
            <person name="Kiss B."/>
            <person name="Hess J."/>
            <person name="Varga T."/>
            <person name="Slot J."/>
            <person name="Riley R."/>
            <person name="Boka B."/>
            <person name="Rigling D."/>
            <person name="Barry K."/>
            <person name="Lee J."/>
            <person name="Mihaltcheva S."/>
            <person name="LaButti K."/>
            <person name="Lipzen A."/>
            <person name="Waldron R."/>
            <person name="Moloney N.M."/>
            <person name="Sperisen C."/>
            <person name="Kredics L."/>
            <person name="Vagvoelgyi C."/>
            <person name="Patrignani A."/>
            <person name="Fitzpatrick D."/>
            <person name="Nagy I."/>
            <person name="Doyle S."/>
            <person name="Anderson J.B."/>
            <person name="Grigoriev I.V."/>
            <person name="Gueldener U."/>
            <person name="Muensterkoetter M."/>
            <person name="Nagy L.G."/>
        </authorList>
    </citation>
    <scope>NUCLEOTIDE SEQUENCE [LARGE SCALE GENOMIC DNA]</scope>
    <source>
        <strain evidence="20">C18/9</strain>
    </source>
</reference>
<dbReference type="PANTHER" id="PTHR37984:SF5">
    <property type="entry name" value="PROTEIN NYNRIN-LIKE"/>
    <property type="match status" value="1"/>
</dbReference>
<dbReference type="InterPro" id="IPR050951">
    <property type="entry name" value="Retrovirus_Pol_polyprotein"/>
</dbReference>
<dbReference type="InterPro" id="IPR041588">
    <property type="entry name" value="Integrase_H2C2"/>
</dbReference>
<dbReference type="Gene3D" id="3.30.70.270">
    <property type="match status" value="2"/>
</dbReference>
<keyword evidence="9" id="KW-0460">Magnesium</keyword>
<keyword evidence="14" id="KW-0238">DNA-binding</keyword>
<feature type="compositionally biased region" description="Polar residues" evidence="16">
    <location>
        <begin position="1222"/>
        <end position="1232"/>
    </location>
</feature>
<dbReference type="GO" id="GO:0003723">
    <property type="term" value="F:RNA binding"/>
    <property type="evidence" value="ECO:0007669"/>
    <property type="project" value="UniProtKB-KW"/>
</dbReference>
<keyword evidence="11" id="KW-0229">DNA integration</keyword>
<feature type="domain" description="Reverse transcriptase" evidence="17">
    <location>
        <begin position="100"/>
        <end position="279"/>
    </location>
</feature>
<name>A0A284QTM8_ARMOS</name>
<dbReference type="GO" id="GO:0003677">
    <property type="term" value="F:DNA binding"/>
    <property type="evidence" value="ECO:0007669"/>
    <property type="project" value="UniProtKB-KW"/>
</dbReference>
<feature type="compositionally biased region" description="Basic and acidic residues" evidence="16">
    <location>
        <begin position="1"/>
        <end position="31"/>
    </location>
</feature>
<dbReference type="CDD" id="cd01647">
    <property type="entry name" value="RT_LTR"/>
    <property type="match status" value="1"/>
</dbReference>
<evidence type="ECO:0000256" key="2">
    <source>
        <dbReference type="ARBA" id="ARBA00022679"/>
    </source>
</evidence>
<dbReference type="Proteomes" id="UP000219338">
    <property type="component" value="Unassembled WGS sequence"/>
</dbReference>
<dbReference type="Pfam" id="PF17921">
    <property type="entry name" value="Integrase_H2C2"/>
    <property type="match status" value="1"/>
</dbReference>
<dbReference type="CDD" id="cd09274">
    <property type="entry name" value="RNase_HI_RT_Ty3"/>
    <property type="match status" value="1"/>
</dbReference>
<dbReference type="InterPro" id="IPR036397">
    <property type="entry name" value="RNaseH_sf"/>
</dbReference>
<evidence type="ECO:0008006" key="21">
    <source>
        <dbReference type="Google" id="ProtNLM"/>
    </source>
</evidence>
<evidence type="ECO:0000256" key="9">
    <source>
        <dbReference type="ARBA" id="ARBA00022842"/>
    </source>
</evidence>
<protein>
    <recommendedName>
        <fullName evidence="21">Reverse transcriptase</fullName>
    </recommendedName>
</protein>
<dbReference type="CDD" id="cd00024">
    <property type="entry name" value="CD_CSD"/>
    <property type="match status" value="1"/>
</dbReference>
<feature type="compositionally biased region" description="Basic and acidic residues" evidence="16">
    <location>
        <begin position="1295"/>
        <end position="1325"/>
    </location>
</feature>
<evidence type="ECO:0000313" key="19">
    <source>
        <dbReference type="EMBL" id="SJK99799.1"/>
    </source>
</evidence>
<dbReference type="SUPFAM" id="SSF56672">
    <property type="entry name" value="DNA/RNA polymerases"/>
    <property type="match status" value="1"/>
</dbReference>
<dbReference type="GO" id="GO:0004519">
    <property type="term" value="F:endonuclease activity"/>
    <property type="evidence" value="ECO:0007669"/>
    <property type="project" value="UniProtKB-KW"/>
</dbReference>
<dbReference type="InterPro" id="IPR043128">
    <property type="entry name" value="Rev_trsase/Diguanyl_cyclase"/>
</dbReference>
<dbReference type="SUPFAM" id="SSF53098">
    <property type="entry name" value="Ribonuclease H-like"/>
    <property type="match status" value="1"/>
</dbReference>
<dbReference type="GO" id="GO:0005634">
    <property type="term" value="C:nucleus"/>
    <property type="evidence" value="ECO:0007669"/>
    <property type="project" value="UniProtKB-ARBA"/>
</dbReference>
<keyword evidence="13" id="KW-0239">DNA-directed DNA polymerase</keyword>
<evidence type="ECO:0000313" key="20">
    <source>
        <dbReference type="Proteomes" id="UP000219338"/>
    </source>
</evidence>
<dbReference type="InterPro" id="IPR012337">
    <property type="entry name" value="RNaseH-like_sf"/>
</dbReference>
<evidence type="ECO:0000256" key="3">
    <source>
        <dbReference type="ARBA" id="ARBA00022695"/>
    </source>
</evidence>
<feature type="domain" description="Integrase catalytic" evidence="18">
    <location>
        <begin position="709"/>
        <end position="882"/>
    </location>
</feature>
<dbReference type="Pfam" id="PF00665">
    <property type="entry name" value="rve"/>
    <property type="match status" value="1"/>
</dbReference>
<keyword evidence="4" id="KW-0540">Nuclease</keyword>
<evidence type="ECO:0000256" key="15">
    <source>
        <dbReference type="ARBA" id="ARBA00023172"/>
    </source>
</evidence>
<dbReference type="GO" id="GO:0006310">
    <property type="term" value="P:DNA recombination"/>
    <property type="evidence" value="ECO:0007669"/>
    <property type="project" value="UniProtKB-KW"/>
</dbReference>
<dbReference type="Pfam" id="PF00078">
    <property type="entry name" value="RVT_1"/>
    <property type="match status" value="1"/>
</dbReference>
<dbReference type="InterPro" id="IPR000477">
    <property type="entry name" value="RT_dom"/>
</dbReference>
<dbReference type="STRING" id="47428.A0A284QTM8"/>
<evidence type="ECO:0000256" key="12">
    <source>
        <dbReference type="ARBA" id="ARBA00022918"/>
    </source>
</evidence>
<dbReference type="Pfam" id="PF24626">
    <property type="entry name" value="SH3_Tf2-1"/>
    <property type="match status" value="1"/>
</dbReference>
<evidence type="ECO:0000256" key="5">
    <source>
        <dbReference type="ARBA" id="ARBA00022723"/>
    </source>
</evidence>
<keyword evidence="12" id="KW-0695">RNA-directed DNA polymerase</keyword>
<keyword evidence="5" id="KW-0479">Metal-binding</keyword>
<keyword evidence="8" id="KW-0378">Hydrolase</keyword>
<dbReference type="GO" id="GO:0015074">
    <property type="term" value="P:DNA integration"/>
    <property type="evidence" value="ECO:0007669"/>
    <property type="project" value="UniProtKB-KW"/>
</dbReference>
<keyword evidence="15" id="KW-0233">DNA recombination</keyword>
<organism evidence="19 20">
    <name type="scientific">Armillaria ostoyae</name>
    <name type="common">Armillaria root rot fungus</name>
    <dbReference type="NCBI Taxonomy" id="47428"/>
    <lineage>
        <taxon>Eukaryota</taxon>
        <taxon>Fungi</taxon>
        <taxon>Dikarya</taxon>
        <taxon>Basidiomycota</taxon>
        <taxon>Agaricomycotina</taxon>
        <taxon>Agaricomycetes</taxon>
        <taxon>Agaricomycetidae</taxon>
        <taxon>Agaricales</taxon>
        <taxon>Marasmiineae</taxon>
        <taxon>Physalacriaceae</taxon>
        <taxon>Armillaria</taxon>
    </lineage>
</organism>
<dbReference type="Gene3D" id="1.10.340.70">
    <property type="match status" value="1"/>
</dbReference>
<evidence type="ECO:0000256" key="14">
    <source>
        <dbReference type="ARBA" id="ARBA00023125"/>
    </source>
</evidence>
<dbReference type="SUPFAM" id="SSF54160">
    <property type="entry name" value="Chromo domain-like"/>
    <property type="match status" value="1"/>
</dbReference>
<evidence type="ECO:0000256" key="1">
    <source>
        <dbReference type="ARBA" id="ARBA00022670"/>
    </source>
</evidence>
<feature type="region of interest" description="Disordered" evidence="16">
    <location>
        <begin position="1213"/>
        <end position="1325"/>
    </location>
</feature>
<keyword evidence="20" id="KW-1185">Reference proteome</keyword>
<keyword evidence="3" id="KW-0548">Nucleotidyltransferase</keyword>
<dbReference type="Gene3D" id="3.10.10.10">
    <property type="entry name" value="HIV Type 1 Reverse Transcriptase, subunit A, domain 1"/>
    <property type="match status" value="1"/>
</dbReference>
<evidence type="ECO:0000259" key="17">
    <source>
        <dbReference type="PROSITE" id="PS50878"/>
    </source>
</evidence>
<proteinExistence type="predicted"/>
<dbReference type="GO" id="GO:0046872">
    <property type="term" value="F:metal ion binding"/>
    <property type="evidence" value="ECO:0007669"/>
    <property type="project" value="UniProtKB-KW"/>
</dbReference>
<dbReference type="PROSITE" id="PS50878">
    <property type="entry name" value="RT_POL"/>
    <property type="match status" value="1"/>
</dbReference>
<dbReference type="Gene3D" id="3.30.420.10">
    <property type="entry name" value="Ribonuclease H-like superfamily/Ribonuclease H"/>
    <property type="match status" value="1"/>
</dbReference>
<evidence type="ECO:0000256" key="16">
    <source>
        <dbReference type="SAM" id="MobiDB-lite"/>
    </source>
</evidence>